<organism evidence="13 14">
    <name type="scientific">Candidatus Cellulosilyticum pullistercoris</name>
    <dbReference type="NCBI Taxonomy" id="2838521"/>
    <lineage>
        <taxon>Bacteria</taxon>
        <taxon>Bacillati</taxon>
        <taxon>Bacillota</taxon>
        <taxon>Clostridia</taxon>
        <taxon>Lachnospirales</taxon>
        <taxon>Cellulosilyticaceae</taxon>
        <taxon>Cellulosilyticum</taxon>
    </lineage>
</organism>
<dbReference type="Proteomes" id="UP000824229">
    <property type="component" value="Unassembled WGS sequence"/>
</dbReference>
<dbReference type="AlphaFoldDB" id="A0A9E2NJI1"/>
<evidence type="ECO:0000256" key="8">
    <source>
        <dbReference type="HAMAP-Rule" id="MF_00909"/>
    </source>
</evidence>
<dbReference type="InterPro" id="IPR037103">
    <property type="entry name" value="Tubulin/FtsZ-like_C"/>
</dbReference>
<feature type="binding site" evidence="8">
    <location>
        <position position="187"/>
    </location>
    <ligand>
        <name>GTP</name>
        <dbReference type="ChEBI" id="CHEBI:37565"/>
    </ligand>
</feature>
<keyword evidence="6 8" id="KW-0717">Septation</keyword>
<keyword evidence="3 8" id="KW-0132">Cell division</keyword>
<comment type="caution">
    <text evidence="13">The sequence shown here is derived from an EMBL/GenBank/DDBJ whole genome shotgun (WGS) entry which is preliminary data.</text>
</comment>
<evidence type="ECO:0000256" key="5">
    <source>
        <dbReference type="ARBA" id="ARBA00023134"/>
    </source>
</evidence>
<sequence length="379" mass="40499">MLEIWESELQGAQIKVIGVGGGGNNAVDRMIEKGLDGVEFITVNTDHQALARSGAPTKIQIGEKMTRGLGAGANPEIGTKSAEESKDEILDAIKGADMLFITAGMGGGTGTGAAPVIAGIAKEQGILTVGVVTKPFSFEGRKRMINAEKGIAELKQSVDTLVVIPNDKILQVIDKKTTMVDAFSKADDVLQQGVQGITDLISNPGIINLDFADVRTIMNNKGVAHMGIGRATGENRAEEAVKFAISSPLLDTSIDGARCVLVNMCGGESLGLMEANVGMGLIREAVDPDAEIIFGTSINENLGEEIIITVIATDFQNHDVSLNNFKPVQAQVAPQPQREERVMQPQMNMSNHAVNEEETKFAPIKDIQVEIPQFLRRNR</sequence>
<dbReference type="Pfam" id="PF00091">
    <property type="entry name" value="Tubulin"/>
    <property type="match status" value="1"/>
</dbReference>
<dbReference type="HAMAP" id="MF_00909">
    <property type="entry name" value="FtsZ"/>
    <property type="match status" value="1"/>
</dbReference>
<dbReference type="PROSITE" id="PS01134">
    <property type="entry name" value="FTSZ_1"/>
    <property type="match status" value="1"/>
</dbReference>
<dbReference type="InterPro" id="IPR018316">
    <property type="entry name" value="Tubulin/FtsZ_2-layer-sand-dom"/>
</dbReference>
<keyword evidence="4 8" id="KW-0547">Nucleotide-binding</keyword>
<evidence type="ECO:0000256" key="9">
    <source>
        <dbReference type="NCBIfam" id="TIGR00065"/>
    </source>
</evidence>
<dbReference type="InterPro" id="IPR000158">
    <property type="entry name" value="Cell_div_FtsZ"/>
</dbReference>
<dbReference type="InterPro" id="IPR024757">
    <property type="entry name" value="FtsZ_C"/>
</dbReference>
<dbReference type="GO" id="GO:0005525">
    <property type="term" value="F:GTP binding"/>
    <property type="evidence" value="ECO:0007669"/>
    <property type="project" value="UniProtKB-UniRule"/>
</dbReference>
<dbReference type="SMART" id="SM00865">
    <property type="entry name" value="Tubulin_C"/>
    <property type="match status" value="1"/>
</dbReference>
<dbReference type="SUPFAM" id="SSF55307">
    <property type="entry name" value="Tubulin C-terminal domain-like"/>
    <property type="match status" value="1"/>
</dbReference>
<name>A0A9E2NJI1_9FIRM</name>
<protein>
    <recommendedName>
        <fullName evidence="8 9">Cell division protein FtsZ</fullName>
    </recommendedName>
</protein>
<evidence type="ECO:0000256" key="4">
    <source>
        <dbReference type="ARBA" id="ARBA00022741"/>
    </source>
</evidence>
<dbReference type="InterPro" id="IPR020805">
    <property type="entry name" value="Cell_div_FtsZ_CS"/>
</dbReference>
<proteinExistence type="inferred from homology"/>
<dbReference type="GO" id="GO:0000917">
    <property type="term" value="P:division septum assembly"/>
    <property type="evidence" value="ECO:0007669"/>
    <property type="project" value="UniProtKB-KW"/>
</dbReference>
<dbReference type="GO" id="GO:0032153">
    <property type="term" value="C:cell division site"/>
    <property type="evidence" value="ECO:0007669"/>
    <property type="project" value="UniProtKB-UniRule"/>
</dbReference>
<dbReference type="SMART" id="SM00864">
    <property type="entry name" value="Tubulin"/>
    <property type="match status" value="1"/>
</dbReference>
<comment type="function">
    <text evidence="8 10">Essential cell division protein that forms a contractile ring structure (Z ring) at the future cell division site. The regulation of the ring assembly controls the timing and the location of cell division. One of the functions of the FtsZ ring is to recruit other cell division proteins to the septum to produce a new cell wall between the dividing cells. Binds GTP and shows GTPase activity.</text>
</comment>
<dbReference type="SUPFAM" id="SSF52490">
    <property type="entry name" value="Tubulin nucleotide-binding domain-like"/>
    <property type="match status" value="1"/>
</dbReference>
<reference evidence="13" key="2">
    <citation type="submission" date="2021-04" db="EMBL/GenBank/DDBJ databases">
        <authorList>
            <person name="Gilroy R."/>
        </authorList>
    </citation>
    <scope>NUCLEOTIDE SEQUENCE</scope>
    <source>
        <strain evidence="13">B5-657</strain>
    </source>
</reference>
<feature type="binding site" evidence="8">
    <location>
        <begin position="108"/>
        <end position="110"/>
    </location>
    <ligand>
        <name>GTP</name>
        <dbReference type="ChEBI" id="CHEBI:37565"/>
    </ligand>
</feature>
<evidence type="ECO:0000256" key="10">
    <source>
        <dbReference type="RuleBase" id="RU000631"/>
    </source>
</evidence>
<evidence type="ECO:0000259" key="11">
    <source>
        <dbReference type="SMART" id="SM00864"/>
    </source>
</evidence>
<dbReference type="InterPro" id="IPR008280">
    <property type="entry name" value="Tub_FtsZ_C"/>
</dbReference>
<evidence type="ECO:0000256" key="3">
    <source>
        <dbReference type="ARBA" id="ARBA00022618"/>
    </source>
</evidence>
<dbReference type="EMBL" id="JAHLFQ010000019">
    <property type="protein sequence ID" value="MBU3803327.1"/>
    <property type="molecule type" value="Genomic_DNA"/>
</dbReference>
<evidence type="ECO:0000256" key="2">
    <source>
        <dbReference type="ARBA" id="ARBA00022490"/>
    </source>
</evidence>
<evidence type="ECO:0000313" key="13">
    <source>
        <dbReference type="EMBL" id="MBU3803327.1"/>
    </source>
</evidence>
<evidence type="ECO:0000256" key="1">
    <source>
        <dbReference type="ARBA" id="ARBA00009690"/>
    </source>
</evidence>
<comment type="subunit">
    <text evidence="8">Homodimer. Polymerizes to form a dynamic ring structure in a strictly GTP-dependent manner. Interacts directly with several other division proteins.</text>
</comment>
<dbReference type="InterPro" id="IPR003008">
    <property type="entry name" value="Tubulin_FtsZ_GTPase"/>
</dbReference>
<feature type="domain" description="Tubulin/FtsZ GTPase" evidence="11">
    <location>
        <begin position="13"/>
        <end position="205"/>
    </location>
</feature>
<dbReference type="GO" id="GO:0051258">
    <property type="term" value="P:protein polymerization"/>
    <property type="evidence" value="ECO:0007669"/>
    <property type="project" value="UniProtKB-UniRule"/>
</dbReference>
<dbReference type="Pfam" id="PF12327">
    <property type="entry name" value="FtsZ_C"/>
    <property type="match status" value="1"/>
</dbReference>
<gene>
    <name evidence="8 13" type="primary">ftsZ</name>
    <name evidence="13" type="ORF">H9872_01020</name>
</gene>
<dbReference type="InterPro" id="IPR045061">
    <property type="entry name" value="FtsZ/CetZ"/>
</dbReference>
<feature type="binding site" evidence="8">
    <location>
        <begin position="21"/>
        <end position="25"/>
    </location>
    <ligand>
        <name>GTP</name>
        <dbReference type="ChEBI" id="CHEBI:37565"/>
    </ligand>
</feature>
<feature type="binding site" evidence="8">
    <location>
        <position position="143"/>
    </location>
    <ligand>
        <name>GTP</name>
        <dbReference type="ChEBI" id="CHEBI:37565"/>
    </ligand>
</feature>
<dbReference type="GO" id="GO:0003924">
    <property type="term" value="F:GTPase activity"/>
    <property type="evidence" value="ECO:0007669"/>
    <property type="project" value="UniProtKB-UniRule"/>
</dbReference>
<evidence type="ECO:0000313" key="14">
    <source>
        <dbReference type="Proteomes" id="UP000824229"/>
    </source>
</evidence>
<dbReference type="PANTHER" id="PTHR30314:SF3">
    <property type="entry name" value="MITOCHONDRIAL DIVISION PROTEIN FSZA"/>
    <property type="match status" value="1"/>
</dbReference>
<reference evidence="13" key="1">
    <citation type="journal article" date="2021" name="PeerJ">
        <title>Extensive microbial diversity within the chicken gut microbiome revealed by metagenomics and culture.</title>
        <authorList>
            <person name="Gilroy R."/>
            <person name="Ravi A."/>
            <person name="Getino M."/>
            <person name="Pursley I."/>
            <person name="Horton D.L."/>
            <person name="Alikhan N.F."/>
            <person name="Baker D."/>
            <person name="Gharbi K."/>
            <person name="Hall N."/>
            <person name="Watson M."/>
            <person name="Adriaenssens E.M."/>
            <person name="Foster-Nyarko E."/>
            <person name="Jarju S."/>
            <person name="Secka A."/>
            <person name="Antonio M."/>
            <person name="Oren A."/>
            <person name="Chaudhuri R.R."/>
            <person name="La Ragione R."/>
            <person name="Hildebrand F."/>
            <person name="Pallen M.J."/>
        </authorList>
    </citation>
    <scope>NUCLEOTIDE SEQUENCE</scope>
    <source>
        <strain evidence="13">B5-657</strain>
    </source>
</reference>
<keyword evidence="7 8" id="KW-0131">Cell cycle</keyword>
<dbReference type="Gene3D" id="3.40.50.1440">
    <property type="entry name" value="Tubulin/FtsZ, GTPase domain"/>
    <property type="match status" value="1"/>
</dbReference>
<dbReference type="PROSITE" id="PS01135">
    <property type="entry name" value="FTSZ_2"/>
    <property type="match status" value="1"/>
</dbReference>
<dbReference type="GO" id="GO:0043093">
    <property type="term" value="P:FtsZ-dependent cytokinesis"/>
    <property type="evidence" value="ECO:0007669"/>
    <property type="project" value="UniProtKB-UniRule"/>
</dbReference>
<accession>A0A9E2NJI1</accession>
<dbReference type="FunFam" id="3.40.50.1440:FF:000023">
    <property type="entry name" value="Cell division protein FtsZ"/>
    <property type="match status" value="1"/>
</dbReference>
<comment type="subcellular location">
    <subcellularLocation>
        <location evidence="8">Cytoplasm</location>
    </subcellularLocation>
    <text evidence="8">Assembles at midcell at the inner surface of the cytoplasmic membrane.</text>
</comment>
<feature type="domain" description="Tubulin/FtsZ 2-layer sandwich" evidence="12">
    <location>
        <begin position="207"/>
        <end position="324"/>
    </location>
</feature>
<dbReference type="Gene3D" id="3.30.1330.20">
    <property type="entry name" value="Tubulin/FtsZ, C-terminal domain"/>
    <property type="match status" value="1"/>
</dbReference>
<feature type="binding site" evidence="8">
    <location>
        <position position="139"/>
    </location>
    <ligand>
        <name>GTP</name>
        <dbReference type="ChEBI" id="CHEBI:37565"/>
    </ligand>
</feature>
<dbReference type="GO" id="GO:0005737">
    <property type="term" value="C:cytoplasm"/>
    <property type="evidence" value="ECO:0007669"/>
    <property type="project" value="UniProtKB-SubCell"/>
</dbReference>
<evidence type="ECO:0000256" key="6">
    <source>
        <dbReference type="ARBA" id="ARBA00023210"/>
    </source>
</evidence>
<comment type="similarity">
    <text evidence="1 8 10">Belongs to the FtsZ family.</text>
</comment>
<dbReference type="InterPro" id="IPR036525">
    <property type="entry name" value="Tubulin/FtsZ_GTPase_sf"/>
</dbReference>
<dbReference type="NCBIfam" id="TIGR00065">
    <property type="entry name" value="ftsZ"/>
    <property type="match status" value="1"/>
</dbReference>
<dbReference type="CDD" id="cd02201">
    <property type="entry name" value="FtsZ_type1"/>
    <property type="match status" value="1"/>
</dbReference>
<keyword evidence="5 8" id="KW-0342">GTP-binding</keyword>
<dbReference type="PRINTS" id="PR00423">
    <property type="entry name" value="CELLDVISFTSZ"/>
</dbReference>
<keyword evidence="2 8" id="KW-0963">Cytoplasm</keyword>
<dbReference type="PANTHER" id="PTHR30314">
    <property type="entry name" value="CELL DIVISION PROTEIN FTSZ-RELATED"/>
    <property type="match status" value="1"/>
</dbReference>
<evidence type="ECO:0000256" key="7">
    <source>
        <dbReference type="ARBA" id="ARBA00023306"/>
    </source>
</evidence>
<evidence type="ECO:0000259" key="12">
    <source>
        <dbReference type="SMART" id="SM00865"/>
    </source>
</evidence>